<dbReference type="SUPFAM" id="SSF55073">
    <property type="entry name" value="Nucleotide cyclase"/>
    <property type="match status" value="1"/>
</dbReference>
<dbReference type="InterPro" id="IPR050697">
    <property type="entry name" value="Adenylyl/Guanylyl_Cyclase_3/4"/>
</dbReference>
<sequence>MTEDHSTSGVDPAGASDRDRASGRSAGSAPVHRSRPEAAALWIRGVNTRPQVVDAFRRIRRVLPGDPSFGDPLSTAGPGGVRAMARAADRFLDDGPGASREVSLGALQVWQALLERTGRGRGPREVTIVFTDLIGFSSWSLGAGDEVTLELLREVAKAVEAPIVDRGGQVVKRMGDGLMAVFARPDRAVEAMFAARAQLAEVEVEGHRPRMRIGVHTGSPRQVASDWLGVDVNVAARMMELGGDANVIVSEATLAALEPGFLEDLGATSKPYRRGLFAAPMRGVPDGLRIFTLQTR</sequence>
<gene>
    <name evidence="4" type="ORF">SAMN05444583_12256</name>
</gene>
<evidence type="ECO:0000259" key="3">
    <source>
        <dbReference type="PROSITE" id="PS50125"/>
    </source>
</evidence>
<dbReference type="AlphaFoldDB" id="A0A1H7VKI7"/>
<evidence type="ECO:0000256" key="2">
    <source>
        <dbReference type="SAM" id="MobiDB-lite"/>
    </source>
</evidence>
<keyword evidence="5" id="KW-1185">Reference proteome</keyword>
<evidence type="ECO:0000313" key="5">
    <source>
        <dbReference type="Proteomes" id="UP000198677"/>
    </source>
</evidence>
<dbReference type="InterPro" id="IPR029787">
    <property type="entry name" value="Nucleotide_cyclase"/>
</dbReference>
<dbReference type="EMBL" id="FOAW01000022">
    <property type="protein sequence ID" value="SEM09772.1"/>
    <property type="molecule type" value="Genomic_DNA"/>
</dbReference>
<proteinExistence type="inferred from homology"/>
<evidence type="ECO:0000313" key="4">
    <source>
        <dbReference type="EMBL" id="SEM09772.1"/>
    </source>
</evidence>
<evidence type="ECO:0000256" key="1">
    <source>
        <dbReference type="ARBA" id="ARBA00005381"/>
    </source>
</evidence>
<reference evidence="5" key="1">
    <citation type="submission" date="2016-10" db="EMBL/GenBank/DDBJ databases">
        <authorList>
            <person name="Varghese N."/>
            <person name="Submissions S."/>
        </authorList>
    </citation>
    <scope>NUCLEOTIDE SEQUENCE [LARGE SCALE GENOMIC DNA]</scope>
    <source>
        <strain evidence="5">DSM 44675</strain>
    </source>
</reference>
<comment type="similarity">
    <text evidence="1">Belongs to the adenylyl cyclase class-3 family.</text>
</comment>
<dbReference type="PROSITE" id="PS50125">
    <property type="entry name" value="GUANYLATE_CYCLASE_2"/>
    <property type="match status" value="1"/>
</dbReference>
<dbReference type="CDD" id="cd07302">
    <property type="entry name" value="CHD"/>
    <property type="match status" value="1"/>
</dbReference>
<dbReference type="Pfam" id="PF00211">
    <property type="entry name" value="Guanylate_cyc"/>
    <property type="match status" value="1"/>
</dbReference>
<dbReference type="Gene3D" id="3.30.70.1230">
    <property type="entry name" value="Nucleotide cyclase"/>
    <property type="match status" value="1"/>
</dbReference>
<dbReference type="PANTHER" id="PTHR43081:SF19">
    <property type="entry name" value="PH-SENSITIVE ADENYLATE CYCLASE RV1264"/>
    <property type="match status" value="1"/>
</dbReference>
<dbReference type="PANTHER" id="PTHR43081">
    <property type="entry name" value="ADENYLATE CYCLASE, TERMINAL-DIFFERENTIATION SPECIFIC-RELATED"/>
    <property type="match status" value="1"/>
</dbReference>
<feature type="region of interest" description="Disordered" evidence="2">
    <location>
        <begin position="1"/>
        <end position="34"/>
    </location>
</feature>
<dbReference type="Proteomes" id="UP000198677">
    <property type="component" value="Unassembled WGS sequence"/>
</dbReference>
<dbReference type="GO" id="GO:0004016">
    <property type="term" value="F:adenylate cyclase activity"/>
    <property type="evidence" value="ECO:0007669"/>
    <property type="project" value="UniProtKB-ARBA"/>
</dbReference>
<organism evidence="4 5">
    <name type="scientific">Rhodococcus maanshanensis</name>
    <dbReference type="NCBI Taxonomy" id="183556"/>
    <lineage>
        <taxon>Bacteria</taxon>
        <taxon>Bacillati</taxon>
        <taxon>Actinomycetota</taxon>
        <taxon>Actinomycetes</taxon>
        <taxon>Mycobacteriales</taxon>
        <taxon>Nocardiaceae</taxon>
        <taxon>Rhodococcus</taxon>
    </lineage>
</organism>
<protein>
    <submittedName>
        <fullName evidence="4">Adenylate cyclase</fullName>
    </submittedName>
</protein>
<dbReference type="GO" id="GO:0006171">
    <property type="term" value="P:cAMP biosynthetic process"/>
    <property type="evidence" value="ECO:0007669"/>
    <property type="project" value="TreeGrafter"/>
</dbReference>
<dbReference type="InterPro" id="IPR001054">
    <property type="entry name" value="A/G_cyclase"/>
</dbReference>
<dbReference type="GO" id="GO:0035556">
    <property type="term" value="P:intracellular signal transduction"/>
    <property type="evidence" value="ECO:0007669"/>
    <property type="project" value="InterPro"/>
</dbReference>
<feature type="domain" description="Guanylate cyclase" evidence="3">
    <location>
        <begin position="127"/>
        <end position="239"/>
    </location>
</feature>
<accession>A0A1H7VKI7</accession>
<name>A0A1H7VKI7_9NOCA</name>
<dbReference type="SMART" id="SM00044">
    <property type="entry name" value="CYCc"/>
    <property type="match status" value="1"/>
</dbReference>